<sequence length="81" mass="8920">MLRSIRVLSRSHERPPKTTRQSGTSHRGDVISSSSPRLSSAVIDKLVKRSQAADLPGHTGSDKESGPRQAKNPRANYKNDR</sequence>
<dbReference type="EMBL" id="JAWDGP010007329">
    <property type="protein sequence ID" value="KAK3725577.1"/>
    <property type="molecule type" value="Genomic_DNA"/>
</dbReference>
<dbReference type="Proteomes" id="UP001283361">
    <property type="component" value="Unassembled WGS sequence"/>
</dbReference>
<accession>A0AAE0XY15</accession>
<feature type="compositionally biased region" description="Polar residues" evidence="1">
    <location>
        <begin position="18"/>
        <end position="38"/>
    </location>
</feature>
<reference evidence="2" key="1">
    <citation type="journal article" date="2023" name="G3 (Bethesda)">
        <title>A reference genome for the long-term kleptoplast-retaining sea slug Elysia crispata morphotype clarki.</title>
        <authorList>
            <person name="Eastman K.E."/>
            <person name="Pendleton A.L."/>
            <person name="Shaikh M.A."/>
            <person name="Suttiyut T."/>
            <person name="Ogas R."/>
            <person name="Tomko P."/>
            <person name="Gavelis G."/>
            <person name="Widhalm J.R."/>
            <person name="Wisecaver J.H."/>
        </authorList>
    </citation>
    <scope>NUCLEOTIDE SEQUENCE</scope>
    <source>
        <strain evidence="2">ECLA1</strain>
    </source>
</reference>
<evidence type="ECO:0000256" key="1">
    <source>
        <dbReference type="SAM" id="MobiDB-lite"/>
    </source>
</evidence>
<keyword evidence="3" id="KW-1185">Reference proteome</keyword>
<evidence type="ECO:0000313" key="2">
    <source>
        <dbReference type="EMBL" id="KAK3725577.1"/>
    </source>
</evidence>
<dbReference type="AlphaFoldDB" id="A0AAE0XY15"/>
<gene>
    <name evidence="2" type="ORF">RRG08_042995</name>
</gene>
<feature type="region of interest" description="Disordered" evidence="1">
    <location>
        <begin position="1"/>
        <end position="81"/>
    </location>
</feature>
<evidence type="ECO:0000313" key="3">
    <source>
        <dbReference type="Proteomes" id="UP001283361"/>
    </source>
</evidence>
<proteinExistence type="predicted"/>
<name>A0AAE0XY15_9GAST</name>
<protein>
    <submittedName>
        <fullName evidence="2">Uncharacterized protein</fullName>
    </submittedName>
</protein>
<organism evidence="2 3">
    <name type="scientific">Elysia crispata</name>
    <name type="common">lettuce slug</name>
    <dbReference type="NCBI Taxonomy" id="231223"/>
    <lineage>
        <taxon>Eukaryota</taxon>
        <taxon>Metazoa</taxon>
        <taxon>Spiralia</taxon>
        <taxon>Lophotrochozoa</taxon>
        <taxon>Mollusca</taxon>
        <taxon>Gastropoda</taxon>
        <taxon>Heterobranchia</taxon>
        <taxon>Euthyneura</taxon>
        <taxon>Panpulmonata</taxon>
        <taxon>Sacoglossa</taxon>
        <taxon>Placobranchoidea</taxon>
        <taxon>Plakobranchidae</taxon>
        <taxon>Elysia</taxon>
    </lineage>
</organism>
<comment type="caution">
    <text evidence="2">The sequence shown here is derived from an EMBL/GenBank/DDBJ whole genome shotgun (WGS) entry which is preliminary data.</text>
</comment>